<accession>A0A1H2XCF1</accession>
<dbReference type="EMBL" id="FNNJ01000002">
    <property type="protein sequence ID" value="SDW90495.1"/>
    <property type="molecule type" value="Genomic_DNA"/>
</dbReference>
<dbReference type="OrthoDB" id="1098521at2"/>
<keyword evidence="2" id="KW-1185">Reference proteome</keyword>
<organism evidence="1 2">
    <name type="scientific">Lutibacter oricola</name>
    <dbReference type="NCBI Taxonomy" id="762486"/>
    <lineage>
        <taxon>Bacteria</taxon>
        <taxon>Pseudomonadati</taxon>
        <taxon>Bacteroidota</taxon>
        <taxon>Flavobacteriia</taxon>
        <taxon>Flavobacteriales</taxon>
        <taxon>Flavobacteriaceae</taxon>
        <taxon>Lutibacter</taxon>
    </lineage>
</organism>
<name>A0A1H2XCF1_9FLAO</name>
<evidence type="ECO:0000313" key="2">
    <source>
        <dbReference type="Proteomes" id="UP000199595"/>
    </source>
</evidence>
<protein>
    <submittedName>
        <fullName evidence="1">Uncharacterized protein</fullName>
    </submittedName>
</protein>
<proteinExistence type="predicted"/>
<dbReference type="RefSeq" id="WP_090121513.1">
    <property type="nucleotide sequence ID" value="NZ_FNNJ01000002.1"/>
</dbReference>
<dbReference type="STRING" id="762486.SAMN05444411_102432"/>
<sequence length="141" mass="16228">MELANIEKLLEKYENAETSIAEENELKNYFLSNNVPEHLQEYQALFGYFSTSKQERYTKTIQLKSQKWNWKLLSVAASVILLVSIYGGHYKVQQNRAEKAYNESQLAFGMLSANLNKGTVAITQLQEFEIAKNKALKQSKK</sequence>
<dbReference type="Proteomes" id="UP000199595">
    <property type="component" value="Unassembled WGS sequence"/>
</dbReference>
<evidence type="ECO:0000313" key="1">
    <source>
        <dbReference type="EMBL" id="SDW90495.1"/>
    </source>
</evidence>
<dbReference type="AlphaFoldDB" id="A0A1H2XCF1"/>
<reference evidence="1 2" key="1">
    <citation type="submission" date="2016-10" db="EMBL/GenBank/DDBJ databases">
        <authorList>
            <person name="de Groot N.N."/>
        </authorList>
    </citation>
    <scope>NUCLEOTIDE SEQUENCE [LARGE SCALE GENOMIC DNA]</scope>
    <source>
        <strain evidence="1 2">DSM 24956</strain>
    </source>
</reference>
<gene>
    <name evidence="1" type="ORF">SAMN05444411_102432</name>
</gene>